<evidence type="ECO:0000313" key="2">
    <source>
        <dbReference type="Proteomes" id="UP000030960"/>
    </source>
</evidence>
<dbReference type="Proteomes" id="UP000030960">
    <property type="component" value="Unassembled WGS sequence"/>
</dbReference>
<protein>
    <submittedName>
        <fullName evidence="1">Uncharacterized protein</fullName>
    </submittedName>
</protein>
<dbReference type="AlphaFoldDB" id="A0A0B3RTQ0"/>
<name>A0A0B3RTQ0_9RHOB</name>
<evidence type="ECO:0000313" key="1">
    <source>
        <dbReference type="EMBL" id="KHQ50148.1"/>
    </source>
</evidence>
<organism evidence="1 2">
    <name type="scientific">Mameliella alba</name>
    <dbReference type="NCBI Taxonomy" id="561184"/>
    <lineage>
        <taxon>Bacteria</taxon>
        <taxon>Pseudomonadati</taxon>
        <taxon>Pseudomonadota</taxon>
        <taxon>Alphaproteobacteria</taxon>
        <taxon>Rhodobacterales</taxon>
        <taxon>Roseobacteraceae</taxon>
        <taxon>Mameliella</taxon>
    </lineage>
</organism>
<reference evidence="1 2" key="1">
    <citation type="submission" date="2014-10" db="EMBL/GenBank/DDBJ databases">
        <title>Genome sequence of Ponticoccus sp. strain UMTAT08 isolated from clonal culture of toxic dinoflagellate Alexandrium tamiyavanichii.</title>
        <authorList>
            <person name="Gan H.Y."/>
            <person name="Muhd D.-D."/>
            <person name="Mohd Noor M.E."/>
            <person name="Yeong Y.S."/>
            <person name="Usup G."/>
        </authorList>
    </citation>
    <scope>NUCLEOTIDE SEQUENCE [LARGE SCALE GENOMIC DNA]</scope>
    <source>
        <strain evidence="1 2">UMTAT08</strain>
    </source>
</reference>
<comment type="caution">
    <text evidence="1">The sequence shown here is derived from an EMBL/GenBank/DDBJ whole genome shotgun (WGS) entry which is preliminary data.</text>
</comment>
<accession>A0A0B3RTQ0</accession>
<dbReference type="EMBL" id="JSUQ01000030">
    <property type="protein sequence ID" value="KHQ50148.1"/>
    <property type="molecule type" value="Genomic_DNA"/>
</dbReference>
<sequence length="29" mass="3256">MVRLGYQLVTGKEAVNPVAPYPSQLTEMY</sequence>
<proteinExistence type="predicted"/>
<keyword evidence="2" id="KW-1185">Reference proteome</keyword>
<gene>
    <name evidence="1" type="ORF">OA50_05267</name>
</gene>